<reference evidence="5" key="1">
    <citation type="submission" date="2022-07" db="EMBL/GenBank/DDBJ databases">
        <title>Genome analysis of Parmales, a sister group of diatoms, reveals the evolutionary specialization of diatoms from phago-mixotrophs to photoautotrophs.</title>
        <authorList>
            <person name="Ban H."/>
            <person name="Sato S."/>
            <person name="Yoshikawa S."/>
            <person name="Kazumasa Y."/>
            <person name="Nakamura Y."/>
            <person name="Ichinomiya M."/>
            <person name="Saitoh K."/>
            <person name="Sato N."/>
            <person name="Blanc-Mathieu R."/>
            <person name="Endo H."/>
            <person name="Kuwata A."/>
            <person name="Ogata H."/>
        </authorList>
    </citation>
    <scope>NUCLEOTIDE SEQUENCE</scope>
</reference>
<gene>
    <name evidence="5" type="ORF">TrRE_jg11726</name>
</gene>
<sequence length="961" mass="107492">MTLFMVEMENIGRNCNKPYITVSNYETINSDDFLAYDRGGVALYFLLNGIMFGINAETNPNFPDLFFNNDMYGQRILKGSPEELRGIGLTDGNAHKVALIRNQYYVATTCTCVTQAWTTNGPVSTCVRSLCDEKQGGNSSRPFCKDTDNILTYLLSSPEAFAPVENLGVRCGTPYITYSNAIAIMSVADPTQWTTGDVAAMFTLFSSSWLSIDTTASPNVGEVAYWNNLNGNRFMSMTNEELQRIGFSEVNAKNVVDGREEHYGHACTCVQEAWYGGLGPGLRGNGPRPPLKCLAYLRIECLKNSSLPFCDTSTFDTSIEPPYEPRDPDFSPEFLPLVFDTLLGLAKTCKVDYVTRENFELISSTTQVTEYSSGDVALLVLFFGDMHMGIHAETNSHSATTFYEQDINGDRFMLLDVLSLTSLGFTDGSASAFVRGRNAYYGYFSWPPSDTYNDMATTGQERAVNEQFDVSVTFVLDKLMGLDEPNFSFEVELTVMVSWKDARIFKRCDNAGINGYEEGDVCAMFWKPQLIWPNIILKDDVEAKLVPNIIDDMGFTTRVAENVSDANQVSPGLETSLGFQKFKVRGHFEADLHFQKFPFDMQELNITVMMPDLPLRKAQFVARADSTPAEVGSGDLPLWETKCVSATVDVTTESDKGHSFQDASDDPFSSYIQKLEDLEPSAVVQEKYCHVDLKASNTTNVSEKESIFAKYEQFSTITLTVQIQRKPEFYMYNFVLVVSLLVIVSFFSFHMDKAALGDRLGLTLTIVLGLNVFQIVIIDNMPATGYLTSMHCFLLYSTMIVMGVAMENLIVFSANKRRTRIESTVDTFMQLKKKKKKKKEDTKREFEMTGTVLGGDKGRGGDVENAFTHENPMRNPKKRGGKSPPQTKEDNTRESLASEDENVSSGVNCSCHYEQVLSWVDMHLDKACEVLFPMLFAYTFYVLMDKGEDGDEGVVQDRCVV</sequence>
<dbReference type="SUPFAM" id="SSF63712">
    <property type="entry name" value="Nicotinic receptor ligand binding domain-like"/>
    <property type="match status" value="1"/>
</dbReference>
<evidence type="ECO:0000259" key="4">
    <source>
        <dbReference type="Pfam" id="PF02932"/>
    </source>
</evidence>
<dbReference type="InterPro" id="IPR036719">
    <property type="entry name" value="Neuro-gated_channel_TM_sf"/>
</dbReference>
<dbReference type="GO" id="GO:0005230">
    <property type="term" value="F:extracellular ligand-gated monoatomic ion channel activity"/>
    <property type="evidence" value="ECO:0007669"/>
    <property type="project" value="InterPro"/>
</dbReference>
<dbReference type="PANTHER" id="PTHR18945">
    <property type="entry name" value="NEUROTRANSMITTER GATED ION CHANNEL"/>
    <property type="match status" value="1"/>
</dbReference>
<dbReference type="Gene3D" id="2.70.170.10">
    <property type="entry name" value="Neurotransmitter-gated ion-channel ligand-binding domain"/>
    <property type="match status" value="1"/>
</dbReference>
<name>A0A9W7AKB5_9STRA</name>
<evidence type="ECO:0000256" key="1">
    <source>
        <dbReference type="ARBA" id="ARBA00004141"/>
    </source>
</evidence>
<dbReference type="InterPro" id="IPR036734">
    <property type="entry name" value="Neur_chan_lig-bd_sf"/>
</dbReference>
<keyword evidence="3" id="KW-1133">Transmembrane helix</keyword>
<keyword evidence="6" id="KW-1185">Reference proteome</keyword>
<proteinExistence type="predicted"/>
<dbReference type="Pfam" id="PF02932">
    <property type="entry name" value="Neur_chan_memb"/>
    <property type="match status" value="1"/>
</dbReference>
<dbReference type="EMBL" id="BRXZ01001417">
    <property type="protein sequence ID" value="GMH70688.1"/>
    <property type="molecule type" value="Genomic_DNA"/>
</dbReference>
<dbReference type="Proteomes" id="UP001165082">
    <property type="component" value="Unassembled WGS sequence"/>
</dbReference>
<accession>A0A9W7AKB5</accession>
<dbReference type="InterPro" id="IPR038050">
    <property type="entry name" value="Neuro_actylchol_rec"/>
</dbReference>
<dbReference type="GO" id="GO:0016020">
    <property type="term" value="C:membrane"/>
    <property type="evidence" value="ECO:0007669"/>
    <property type="project" value="UniProtKB-SubCell"/>
</dbReference>
<evidence type="ECO:0000256" key="3">
    <source>
        <dbReference type="SAM" id="Phobius"/>
    </source>
</evidence>
<feature type="region of interest" description="Disordered" evidence="2">
    <location>
        <begin position="832"/>
        <end position="906"/>
    </location>
</feature>
<comment type="caution">
    <text evidence="5">The sequence shown here is derived from an EMBL/GenBank/DDBJ whole genome shotgun (WGS) entry which is preliminary data.</text>
</comment>
<evidence type="ECO:0000313" key="6">
    <source>
        <dbReference type="Proteomes" id="UP001165082"/>
    </source>
</evidence>
<feature type="transmembrane region" description="Helical" evidence="3">
    <location>
        <begin position="761"/>
        <end position="781"/>
    </location>
</feature>
<evidence type="ECO:0000313" key="5">
    <source>
        <dbReference type="EMBL" id="GMH70688.1"/>
    </source>
</evidence>
<feature type="transmembrane region" description="Helical" evidence="3">
    <location>
        <begin position="729"/>
        <end position="749"/>
    </location>
</feature>
<evidence type="ECO:0000256" key="2">
    <source>
        <dbReference type="SAM" id="MobiDB-lite"/>
    </source>
</evidence>
<organism evidence="5 6">
    <name type="scientific">Triparma retinervis</name>
    <dbReference type="NCBI Taxonomy" id="2557542"/>
    <lineage>
        <taxon>Eukaryota</taxon>
        <taxon>Sar</taxon>
        <taxon>Stramenopiles</taxon>
        <taxon>Ochrophyta</taxon>
        <taxon>Bolidophyceae</taxon>
        <taxon>Parmales</taxon>
        <taxon>Triparmaceae</taxon>
        <taxon>Triparma</taxon>
    </lineage>
</organism>
<keyword evidence="3" id="KW-0472">Membrane</keyword>
<dbReference type="Gene3D" id="1.20.58.390">
    <property type="entry name" value="Neurotransmitter-gated ion-channel transmembrane domain"/>
    <property type="match status" value="1"/>
</dbReference>
<feature type="domain" description="Neurotransmitter-gated ion-channel transmembrane" evidence="4">
    <location>
        <begin position="740"/>
        <end position="936"/>
    </location>
</feature>
<protein>
    <recommendedName>
        <fullName evidence="4">Neurotransmitter-gated ion-channel transmembrane domain-containing protein</fullName>
    </recommendedName>
</protein>
<dbReference type="InterPro" id="IPR006201">
    <property type="entry name" value="Neur_channel"/>
</dbReference>
<dbReference type="OrthoDB" id="195333at2759"/>
<dbReference type="InterPro" id="IPR006029">
    <property type="entry name" value="Neurotrans-gated_channel_TM"/>
</dbReference>
<comment type="subcellular location">
    <subcellularLocation>
        <location evidence="1">Membrane</location>
        <topology evidence="1">Multi-pass membrane protein</topology>
    </subcellularLocation>
</comment>
<dbReference type="GO" id="GO:0004888">
    <property type="term" value="F:transmembrane signaling receptor activity"/>
    <property type="evidence" value="ECO:0007669"/>
    <property type="project" value="InterPro"/>
</dbReference>
<keyword evidence="3" id="KW-0812">Transmembrane</keyword>
<dbReference type="SUPFAM" id="SSF90112">
    <property type="entry name" value="Neurotransmitter-gated ion-channel transmembrane pore"/>
    <property type="match status" value="1"/>
</dbReference>
<dbReference type="AlphaFoldDB" id="A0A9W7AKB5"/>
<feature type="transmembrane region" description="Helical" evidence="3">
    <location>
        <begin position="793"/>
        <end position="812"/>
    </location>
</feature>